<evidence type="ECO:0000313" key="3">
    <source>
        <dbReference type="EMBL" id="GIL59175.1"/>
    </source>
</evidence>
<protein>
    <recommendedName>
        <fullName evidence="2">J domain-containing protein</fullName>
    </recommendedName>
</protein>
<dbReference type="InterPro" id="IPR036869">
    <property type="entry name" value="J_dom_sf"/>
</dbReference>
<organism evidence="3 4">
    <name type="scientific">Volvox africanus</name>
    <dbReference type="NCBI Taxonomy" id="51714"/>
    <lineage>
        <taxon>Eukaryota</taxon>
        <taxon>Viridiplantae</taxon>
        <taxon>Chlorophyta</taxon>
        <taxon>core chlorophytes</taxon>
        <taxon>Chlorophyceae</taxon>
        <taxon>CS clade</taxon>
        <taxon>Chlamydomonadales</taxon>
        <taxon>Volvocaceae</taxon>
        <taxon>Volvox</taxon>
    </lineage>
</organism>
<dbReference type="InterPro" id="IPR052758">
    <property type="entry name" value="SRC_co-chaperone"/>
</dbReference>
<evidence type="ECO:0000313" key="4">
    <source>
        <dbReference type="Proteomes" id="UP000747399"/>
    </source>
</evidence>
<feature type="compositionally biased region" description="Low complexity" evidence="1">
    <location>
        <begin position="174"/>
        <end position="183"/>
    </location>
</feature>
<feature type="compositionally biased region" description="Gly residues" evidence="1">
    <location>
        <begin position="1768"/>
        <end position="1802"/>
    </location>
</feature>
<dbReference type="EMBL" id="BNCO01000033">
    <property type="protein sequence ID" value="GIL59175.1"/>
    <property type="molecule type" value="Genomic_DNA"/>
</dbReference>
<sequence length="1830" mass="179962">MKSSAEIHTSIAVPLQTGTAASFVLGLGTDGPSPSRKAAGRARSSSSSSKIPQRPTGGVGSSATQAASDEVYVPKTSASNPAPSVTEQPAGPEAIAHQSFGLAQSTGSMNSGTAAAGPAAEGAFPVPRAGQGPAGAPGSSQPAVPIPIFTVGPSDGQTVGMRTPRGGRMRTSKAKTSAAASPLLTPPPPPPAPAAGSTALPFSPIGLDSLASMTPIDDHTYQKMAQNTSSWGISAESPMDITPQGSTISSSSNVFVYSPLVGGPFGGPAAGNGGAESAPGGGPGLASSASSAPTPFPGFAAALPVTAPVAAAAAAGGGSAAAASFAATGPVAPAAPAPAPAAASPPGIIGGGASTGGNLRFPIQIQIPGAREVQDMFTSVASASTSGGPPPGGGGNSNRGGDASSGAPSASTGPHPSSTTGQHASVGGPAAAASSRQQGQQHHQSIRTAVAVLTAAAKKLPDEHTSTMGPGGAATKRGQVGVARGAAAGNDCQPTKDNASKASRITTDSGGATTAGGSRGANNAAPFSTAGGSVAAAPKTGAASNSGVATAAAALGLAAAGAVAVASSPAGTTGSEPDILVAVAEQLEHMARRTREAAAAAASARAASGDGNVAAAVEAVIATLANESNPAIRPVLEIMLRPGAMDAKVAAAAAAARASAQEAAAAPGLAAAVACMLGALKLDDSQSGSQSQGFADGAGSTARPIAAAGGGGGGGGGSRGSSAGGIPSVPFVFGCASSSGGSSQGGASAPPAPAAPSLPPVYQSTTASAPFGTAPAVPSRAAAATTNPVPTQQPTSVPFMFGVPGSSCQNGTQPLADGNAAAPGAPSAPLAFGSTTGTAFGSAAGAATAAAGPSTAAAAGAATHQVAPQQPSAIPFLFGASASGPSAPQPSAPHAHQSGGPTHSGESANMSTGVGNAPDSASLMSTSSSPMSTTPPPAAQHSAQFPTAVLGPTSGWAGTASAAATGAAPGGEAAFTFTVGDASAQMANGGVTPGRIGGRARPKVTPRKTRATAPMDTSQPAGFVGLAAAAPPAAAAPSSAAPNPAAATNGVPMAQPQAAAAAERPAVAVAKGATALPQASRPQSSAGAAENGLDAMAVEAVRLKRDADEKKQYGNQKYELSDFRSAERWYSEAIELLENKLQQLGLGREKVQQLFPNLKTEVAVLYSNRSGARLMTAKPQSALADALRALDVDPRFMRAASRAATCHCRLGDFAAAHRIIDAAMDRCSASSSHYQDMLKKLNEVVDLGSRARAATAAAVSAVSSGTREKLQEAADQLAAIRDLVGYCDVVAAARAVLALRLGFPREVLVLLSPHPEAAPQQRSAPWRLWLVLQAHYYKGDLQEAMTTCRELQLSIEAVGPESGTVAEATGSVAASGGQEQDGGAAAAAAYTTSAHVTVPPVVVLAELVESLQQMLKLKEDGNNAIKHNRLAEAAESYTRALGMGCCPAYAAVLHANRAAAHAGQGAVADAVADCGRARALDPSYYKASSRLASYMLELRRPDEALGMLDPLVKLTPHSNGAMGPRPEEMNTIKERLMEARSLAAWQKTPQHYKLLGLTSTCSEEDVRKAYRRLALKHHPDKALAAIKVSMALPGRAGGAPYSGPMVGTTELEARVREEASWLFNFINQAHEELSDKTRRRKVDQLLDAEQPPQSGRYGAGAASNPYGNGWYNSGSGRYSSFSNFYGVDPFFFHRPGGSGPTGGGGGAGGSGGSSRSRSATGGGAGYGSYGSYTGGSRPGSARQASGANGANNNGPARNNSSNPAGASRGNGNGAGGAAAGTAAGGSGYGGGYARAGGGGGPGARSATGGRKWWEGGNDFSDDDEEDTFNF</sequence>
<dbReference type="SUPFAM" id="SSF48452">
    <property type="entry name" value="TPR-like"/>
    <property type="match status" value="2"/>
</dbReference>
<feature type="region of interest" description="Disordered" evidence="1">
    <location>
        <begin position="740"/>
        <end position="775"/>
    </location>
</feature>
<feature type="domain" description="J" evidence="2">
    <location>
        <begin position="1550"/>
        <end position="1646"/>
    </location>
</feature>
<feature type="compositionally biased region" description="Basic residues" evidence="1">
    <location>
        <begin position="998"/>
        <end position="1010"/>
    </location>
</feature>
<proteinExistence type="predicted"/>
<feature type="compositionally biased region" description="Gly residues" evidence="1">
    <location>
        <begin position="1696"/>
        <end position="1712"/>
    </location>
</feature>
<feature type="region of interest" description="Disordered" evidence="1">
    <location>
        <begin position="271"/>
        <end position="291"/>
    </location>
</feature>
<feature type="compositionally biased region" description="Low complexity" evidence="1">
    <location>
        <begin position="917"/>
        <end position="932"/>
    </location>
</feature>
<feature type="region of interest" description="Disordered" evidence="1">
    <location>
        <begin position="804"/>
        <end position="823"/>
    </location>
</feature>
<dbReference type="SMART" id="SM00028">
    <property type="entry name" value="TPR"/>
    <property type="match status" value="3"/>
</dbReference>
<dbReference type="Proteomes" id="UP000747399">
    <property type="component" value="Unassembled WGS sequence"/>
</dbReference>
<feature type="region of interest" description="Disordered" evidence="1">
    <location>
        <begin position="1696"/>
        <end position="1722"/>
    </location>
</feature>
<feature type="compositionally biased region" description="Polar residues" evidence="1">
    <location>
        <begin position="492"/>
        <end position="508"/>
    </location>
</feature>
<feature type="compositionally biased region" description="Low complexity" evidence="1">
    <location>
        <begin position="740"/>
        <end position="749"/>
    </location>
</feature>
<accession>A0A8J4BDL9</accession>
<name>A0A8J4BDL9_9CHLO</name>
<feature type="compositionally biased region" description="Low complexity" evidence="1">
    <location>
        <begin position="1738"/>
        <end position="1767"/>
    </location>
</feature>
<feature type="compositionally biased region" description="Pro residues" evidence="1">
    <location>
        <begin position="184"/>
        <end position="193"/>
    </location>
</feature>
<dbReference type="SUPFAM" id="SSF46565">
    <property type="entry name" value="Chaperone J-domain"/>
    <property type="match status" value="1"/>
</dbReference>
<feature type="region of interest" description="Disordered" evidence="1">
    <location>
        <begin position="686"/>
        <end position="723"/>
    </location>
</feature>
<feature type="region of interest" description="Disordered" evidence="1">
    <location>
        <begin position="24"/>
        <end position="196"/>
    </location>
</feature>
<dbReference type="InterPro" id="IPR019734">
    <property type="entry name" value="TPR_rpt"/>
</dbReference>
<feature type="compositionally biased region" description="Gly residues" evidence="1">
    <location>
        <begin position="708"/>
        <end position="723"/>
    </location>
</feature>
<feature type="region of interest" description="Disordered" evidence="1">
    <location>
        <begin position="988"/>
        <end position="1019"/>
    </location>
</feature>
<dbReference type="PANTHER" id="PTHR44200">
    <property type="entry name" value="DNAJ HOMOLOG SUBFAMILY C MEMBER 7"/>
    <property type="match status" value="1"/>
</dbReference>
<feature type="compositionally biased region" description="Low complexity" evidence="1">
    <location>
        <begin position="32"/>
        <end position="50"/>
    </location>
</feature>
<comment type="caution">
    <text evidence="3">The sequence shown here is derived from an EMBL/GenBank/DDBJ whole genome shotgun (WGS) entry which is preliminary data.</text>
</comment>
<feature type="compositionally biased region" description="Gly residues" evidence="1">
    <location>
        <begin position="271"/>
        <end position="284"/>
    </location>
</feature>
<feature type="compositionally biased region" description="Low complexity" evidence="1">
    <location>
        <begin position="686"/>
        <end position="707"/>
    </location>
</feature>
<feature type="region of interest" description="Disordered" evidence="1">
    <location>
        <begin position="381"/>
        <end position="446"/>
    </location>
</feature>
<feature type="region of interest" description="Disordered" evidence="1">
    <location>
        <begin position="486"/>
        <end position="524"/>
    </location>
</feature>
<feature type="compositionally biased region" description="Acidic residues" evidence="1">
    <location>
        <begin position="1819"/>
        <end position="1830"/>
    </location>
</feature>
<feature type="compositionally biased region" description="Polar residues" evidence="1">
    <location>
        <begin position="899"/>
        <end position="914"/>
    </location>
</feature>
<dbReference type="Gene3D" id="1.25.40.10">
    <property type="entry name" value="Tetratricopeptide repeat domain"/>
    <property type="match status" value="2"/>
</dbReference>
<feature type="compositionally biased region" description="Polar residues" evidence="1">
    <location>
        <begin position="76"/>
        <end position="87"/>
    </location>
</feature>
<dbReference type="InterPro" id="IPR001623">
    <property type="entry name" value="DnaJ_domain"/>
</dbReference>
<feature type="region of interest" description="Disordered" evidence="1">
    <location>
        <begin position="1734"/>
        <end position="1830"/>
    </location>
</feature>
<evidence type="ECO:0000256" key="1">
    <source>
        <dbReference type="SAM" id="MobiDB-lite"/>
    </source>
</evidence>
<dbReference type="InterPro" id="IPR011990">
    <property type="entry name" value="TPR-like_helical_dom_sf"/>
</dbReference>
<dbReference type="SMART" id="SM00271">
    <property type="entry name" value="DnaJ"/>
    <property type="match status" value="1"/>
</dbReference>
<evidence type="ECO:0000259" key="2">
    <source>
        <dbReference type="PROSITE" id="PS50076"/>
    </source>
</evidence>
<feature type="region of interest" description="Disordered" evidence="1">
    <location>
        <begin position="876"/>
        <end position="942"/>
    </location>
</feature>
<dbReference type="PANTHER" id="PTHR44200:SF1">
    <property type="entry name" value="DNAJ HOMOLOG SUBFAMILY C MEMBER 7"/>
    <property type="match status" value="1"/>
</dbReference>
<dbReference type="CDD" id="cd06257">
    <property type="entry name" value="DnaJ"/>
    <property type="match status" value="1"/>
</dbReference>
<feature type="compositionally biased region" description="Low complexity" evidence="1">
    <location>
        <begin position="814"/>
        <end position="823"/>
    </location>
</feature>
<reference evidence="3" key="1">
    <citation type="journal article" date="2021" name="Proc. Natl. Acad. Sci. U.S.A.">
        <title>Three genomes in the algal genus Volvox reveal the fate of a haploid sex-determining region after a transition to homothallism.</title>
        <authorList>
            <person name="Yamamoto K."/>
            <person name="Hamaji T."/>
            <person name="Kawai-Toyooka H."/>
            <person name="Matsuzaki R."/>
            <person name="Takahashi F."/>
            <person name="Nishimura Y."/>
            <person name="Kawachi M."/>
            <person name="Noguchi H."/>
            <person name="Minakuchi Y."/>
            <person name="Umen J.G."/>
            <person name="Toyoda A."/>
            <person name="Nozaki H."/>
        </authorList>
    </citation>
    <scope>NUCLEOTIDE SEQUENCE</scope>
    <source>
        <strain evidence="3">NIES-3780</strain>
    </source>
</reference>
<feature type="compositionally biased region" description="Low complexity" evidence="1">
    <location>
        <begin position="112"/>
        <end position="143"/>
    </location>
</feature>
<feature type="compositionally biased region" description="Pro residues" evidence="1">
    <location>
        <begin position="750"/>
        <end position="759"/>
    </location>
</feature>
<dbReference type="Gene3D" id="1.10.287.110">
    <property type="entry name" value="DnaJ domain"/>
    <property type="match status" value="1"/>
</dbReference>
<feature type="compositionally biased region" description="Polar residues" evidence="1">
    <location>
        <begin position="101"/>
        <end position="111"/>
    </location>
</feature>
<dbReference type="PRINTS" id="PR00625">
    <property type="entry name" value="JDOMAIN"/>
</dbReference>
<keyword evidence="4" id="KW-1185">Reference proteome</keyword>
<dbReference type="PROSITE" id="PS50076">
    <property type="entry name" value="DNAJ_2"/>
    <property type="match status" value="1"/>
</dbReference>
<feature type="compositionally biased region" description="Low complexity" evidence="1">
    <location>
        <begin position="399"/>
        <end position="446"/>
    </location>
</feature>
<dbReference type="Pfam" id="PF00226">
    <property type="entry name" value="DnaJ"/>
    <property type="match status" value="1"/>
</dbReference>
<gene>
    <name evidence="3" type="ORF">Vafri_14088</name>
</gene>